<protein>
    <submittedName>
        <fullName evidence="1">Glucose-6-phosphate isomerase protein rag2</fullName>
    </submittedName>
</protein>
<accession>A0ACB8G404</accession>
<dbReference type="Proteomes" id="UP000827872">
    <property type="component" value="Linkage Group LG02"/>
</dbReference>
<reference evidence="1" key="1">
    <citation type="submission" date="2021-08" db="EMBL/GenBank/DDBJ databases">
        <title>The first chromosome-level gecko genome reveals the dynamic sex chromosomes of Neotropical dwarf geckos (Sphaerodactylidae: Sphaerodactylus).</title>
        <authorList>
            <person name="Pinto B.J."/>
            <person name="Keating S.E."/>
            <person name="Gamble T."/>
        </authorList>
    </citation>
    <scope>NUCLEOTIDE SEQUENCE</scope>
    <source>
        <strain evidence="1">TG3544</strain>
    </source>
</reference>
<keyword evidence="1" id="KW-0413">Isomerase</keyword>
<name>A0ACB8G404_9SAUR</name>
<evidence type="ECO:0000313" key="1">
    <source>
        <dbReference type="EMBL" id="KAH8014197.1"/>
    </source>
</evidence>
<sequence length="547" mass="61956">MTKFLLILKLLDIDNTMACLTEKMSLQMIPTIKNSSLIQPGFSLLNFNGQIFLFGQKGWPKRSCPTGVFLLDFKKDELKLRPASFSKDSSYLPPLRYPAVCTMKSSTEAEKCQYIIHGGKNPNNELSDKLYIMSIASKTSKKFTFRCTEKELVGEIPEARYGHTIDVVHSQGKKMIVIVGGRSFMAVGQRTTENWNRVVDCMPHVFLVDPEFQCCTSYVLPELQSGFSFHLSLARNDTIYIIGGHSIETNSRPPNLYKINIYLPIGSPAVNCCILSGGISVSSAIVSQVKENVFVIVGGYQCDNQKRMVCNTINLEDNKIEIVGREGPEWSPDIKHCKIWFGSDMGNGIVLFGIPGDNRQLNLDANYFYMLRCKEVGETEQDSEQMMQVCSQSSTEDAGDSTPFEDSEEFSFSFDSISYIDTHNEDEENDESEGYWITCSKSCDIDINTWVPFYSTELNKPAMIFCSNEGGHWVHAQCMELSENMLLHLSQINVNYFCNEHAAFTRDLQTPKEELPVKKQPMKALRRRTPLKIATPMKKSFIRKLFE</sequence>
<organism evidence="1 2">
    <name type="scientific">Sphaerodactylus townsendi</name>
    <dbReference type="NCBI Taxonomy" id="933632"/>
    <lineage>
        <taxon>Eukaryota</taxon>
        <taxon>Metazoa</taxon>
        <taxon>Chordata</taxon>
        <taxon>Craniata</taxon>
        <taxon>Vertebrata</taxon>
        <taxon>Euteleostomi</taxon>
        <taxon>Lepidosauria</taxon>
        <taxon>Squamata</taxon>
        <taxon>Bifurcata</taxon>
        <taxon>Gekkota</taxon>
        <taxon>Sphaerodactylidae</taxon>
        <taxon>Sphaerodactylus</taxon>
    </lineage>
</organism>
<evidence type="ECO:0000313" key="2">
    <source>
        <dbReference type="Proteomes" id="UP000827872"/>
    </source>
</evidence>
<dbReference type="EMBL" id="CM037615">
    <property type="protein sequence ID" value="KAH8014197.1"/>
    <property type="molecule type" value="Genomic_DNA"/>
</dbReference>
<comment type="caution">
    <text evidence="1">The sequence shown here is derived from an EMBL/GenBank/DDBJ whole genome shotgun (WGS) entry which is preliminary data.</text>
</comment>
<keyword evidence="2" id="KW-1185">Reference proteome</keyword>
<gene>
    <name evidence="1" type="primary">RAG2</name>
    <name evidence="1" type="ORF">K3G42_026808</name>
</gene>
<proteinExistence type="predicted"/>